<keyword evidence="2" id="KW-1185">Reference proteome</keyword>
<accession>A0ABR9JIK8</accession>
<protein>
    <submittedName>
        <fullName evidence="1">Uncharacterized protein</fullName>
    </submittedName>
</protein>
<dbReference type="EMBL" id="JADBDZ010000001">
    <property type="protein sequence ID" value="MBE1530390.1"/>
    <property type="molecule type" value="Genomic_DNA"/>
</dbReference>
<evidence type="ECO:0000313" key="1">
    <source>
        <dbReference type="EMBL" id="MBE1530390.1"/>
    </source>
</evidence>
<reference evidence="1 2" key="1">
    <citation type="submission" date="2020-10" db="EMBL/GenBank/DDBJ databases">
        <title>Sequencing the genomes of 1000 actinobacteria strains.</title>
        <authorList>
            <person name="Klenk H.-P."/>
        </authorList>
    </citation>
    <scope>NUCLEOTIDE SEQUENCE [LARGE SCALE GENOMIC DNA]</scope>
    <source>
        <strain evidence="1 2">DSM 46744</strain>
    </source>
</reference>
<name>A0ABR9JIK8_9ACTN</name>
<evidence type="ECO:0000313" key="2">
    <source>
        <dbReference type="Proteomes" id="UP000627838"/>
    </source>
</evidence>
<gene>
    <name evidence="1" type="ORF">H4W34_000223</name>
</gene>
<comment type="caution">
    <text evidence="1">The sequence shown here is derived from an EMBL/GenBank/DDBJ whole genome shotgun (WGS) entry which is preliminary data.</text>
</comment>
<organism evidence="1 2">
    <name type="scientific">Actinomadura algeriensis</name>
    <dbReference type="NCBI Taxonomy" id="1679523"/>
    <lineage>
        <taxon>Bacteria</taxon>
        <taxon>Bacillati</taxon>
        <taxon>Actinomycetota</taxon>
        <taxon>Actinomycetes</taxon>
        <taxon>Streptosporangiales</taxon>
        <taxon>Thermomonosporaceae</taxon>
        <taxon>Actinomadura</taxon>
    </lineage>
</organism>
<proteinExistence type="predicted"/>
<sequence>MIAKYEFIDAEKANHAIVDMCVWRASIVEVTD</sequence>
<dbReference type="Proteomes" id="UP000627838">
    <property type="component" value="Unassembled WGS sequence"/>
</dbReference>